<name>A0A0C9NYU4_LACPA</name>
<evidence type="ECO:0000313" key="1">
    <source>
        <dbReference type="EMBL" id="GAN37215.1"/>
    </source>
</evidence>
<comment type="caution">
    <text evidence="1">The sequence shown here is derived from an EMBL/GenBank/DDBJ whole genome shotgun (WGS) entry which is preliminary data.</text>
</comment>
<dbReference type="EMBL" id="BAYM01000101">
    <property type="protein sequence ID" value="GAN37215.1"/>
    <property type="molecule type" value="Genomic_DNA"/>
</dbReference>
<accession>A0A0C9NYU4</accession>
<dbReference type="RefSeq" id="WP_045625340.1">
    <property type="nucleotide sequence ID" value="NZ_BAYM01000101.1"/>
</dbReference>
<gene>
    <name evidence="1" type="ORF">LC0644_1804</name>
</gene>
<sequence>MEHYAYLQDLAADQNDRQLRVRIWDNKNVIIRRNLGQQQGLATQVWDAWLRQELRRFNGFEPIIEIDDFSGHQEIRFFKENELADAVHFILQGEGTVETAS</sequence>
<dbReference type="AlphaFoldDB" id="A0A0C9NYU4"/>
<reference evidence="2" key="1">
    <citation type="submission" date="2014-05" db="EMBL/GenBank/DDBJ databases">
        <title>Whole genome sequencing of Lactobacillus casei NRIC0644.</title>
        <authorList>
            <person name="Atarashi H."/>
            <person name="Yoshida Y."/>
            <person name="Fujimura S."/>
            <person name="Tanaka N."/>
            <person name="Shiwa Y."/>
            <person name="Yoshikawa H."/>
            <person name="Okada S."/>
            <person name="Nakagawa J."/>
        </authorList>
    </citation>
    <scope>NUCLEOTIDE SEQUENCE [LARGE SCALE GENOMIC DNA]</scope>
    <source>
        <strain evidence="2">NRIC0644</strain>
    </source>
</reference>
<proteinExistence type="predicted"/>
<organism evidence="1 2">
    <name type="scientific">Lacticaseibacillus paracasei NRIC 0644</name>
    <dbReference type="NCBI Taxonomy" id="1435038"/>
    <lineage>
        <taxon>Bacteria</taxon>
        <taxon>Bacillati</taxon>
        <taxon>Bacillota</taxon>
        <taxon>Bacilli</taxon>
        <taxon>Lactobacillales</taxon>
        <taxon>Lactobacillaceae</taxon>
        <taxon>Lacticaseibacillus</taxon>
    </lineage>
</organism>
<evidence type="ECO:0000313" key="2">
    <source>
        <dbReference type="Proteomes" id="UP000032552"/>
    </source>
</evidence>
<protein>
    <submittedName>
        <fullName evidence="1">Uncharacterized protein</fullName>
    </submittedName>
</protein>
<dbReference type="Proteomes" id="UP000032552">
    <property type="component" value="Unassembled WGS sequence"/>
</dbReference>